<dbReference type="EMBL" id="JACHND010000001">
    <property type="protein sequence ID" value="MBB4699476.1"/>
    <property type="molecule type" value="Genomic_DNA"/>
</dbReference>
<dbReference type="RefSeq" id="WP_184877035.1">
    <property type="nucleotide sequence ID" value="NZ_BOOV01000024.1"/>
</dbReference>
<dbReference type="Proteomes" id="UP000542210">
    <property type="component" value="Unassembled WGS sequence"/>
</dbReference>
<sequence length="375" mass="39160">MTLLTPQRVTRAVAAVIVLVTIGYVGEPAAYWLTAVPPPSPGQIVLAGLGVAAFLATAFRVVGETLTYGAGGDRRLLDLAICGSAAFAMPLCFGPLWLALPALLAGFAAITLAPRRTLVAVPLLLTGQALVGGAELAPLGGLDLVDLILRTALTAIIVGALGWLGHFAEEVFRGRAELAQLAVVEERLRFARDLHDVLGHALSVIGLKNEVALRLLERDPRRAATEIESARQLAADSVRDLRSLVRGYRNPTLADEVAGVCSILELAGIRCDADAAPVGLPQDVQEVSGWIVREAGTNILRHAKATTCTIKLRVSGGDLLVEIVNDGAGSLRASGSGLTGLAERVAAVDGEFSAESSLGRFTLRANLPLTKGART</sequence>
<organism evidence="6 7">
    <name type="scientific">Sphaerisporangium siamense</name>
    <dbReference type="NCBI Taxonomy" id="795645"/>
    <lineage>
        <taxon>Bacteria</taxon>
        <taxon>Bacillati</taxon>
        <taxon>Actinomycetota</taxon>
        <taxon>Actinomycetes</taxon>
        <taxon>Streptosporangiales</taxon>
        <taxon>Streptosporangiaceae</taxon>
        <taxon>Sphaerisporangium</taxon>
    </lineage>
</organism>
<keyword evidence="4" id="KW-0472">Membrane</keyword>
<dbReference type="Pfam" id="PF07730">
    <property type="entry name" value="HisKA_3"/>
    <property type="match status" value="1"/>
</dbReference>
<dbReference type="EC" id="2.7.13.3" evidence="6"/>
<keyword evidence="1 6" id="KW-0808">Transferase</keyword>
<keyword evidence="3" id="KW-0902">Two-component regulatory system</keyword>
<evidence type="ECO:0000256" key="3">
    <source>
        <dbReference type="ARBA" id="ARBA00023012"/>
    </source>
</evidence>
<evidence type="ECO:0000313" key="7">
    <source>
        <dbReference type="Proteomes" id="UP000542210"/>
    </source>
</evidence>
<gene>
    <name evidence="6" type="ORF">BJ982_001020</name>
</gene>
<dbReference type="Gene3D" id="1.20.5.1930">
    <property type="match status" value="1"/>
</dbReference>
<evidence type="ECO:0000256" key="2">
    <source>
        <dbReference type="ARBA" id="ARBA00022777"/>
    </source>
</evidence>
<dbReference type="GO" id="GO:0016020">
    <property type="term" value="C:membrane"/>
    <property type="evidence" value="ECO:0007669"/>
    <property type="project" value="InterPro"/>
</dbReference>
<dbReference type="InterPro" id="IPR050482">
    <property type="entry name" value="Sensor_HK_TwoCompSys"/>
</dbReference>
<dbReference type="GO" id="GO:0000155">
    <property type="term" value="F:phosphorelay sensor kinase activity"/>
    <property type="evidence" value="ECO:0007669"/>
    <property type="project" value="InterPro"/>
</dbReference>
<keyword evidence="4" id="KW-1133">Transmembrane helix</keyword>
<keyword evidence="7" id="KW-1185">Reference proteome</keyword>
<feature type="transmembrane region" description="Helical" evidence="4">
    <location>
        <begin position="12"/>
        <end position="32"/>
    </location>
</feature>
<feature type="transmembrane region" description="Helical" evidence="4">
    <location>
        <begin position="75"/>
        <end position="98"/>
    </location>
</feature>
<dbReference type="GO" id="GO:0046983">
    <property type="term" value="F:protein dimerization activity"/>
    <property type="evidence" value="ECO:0007669"/>
    <property type="project" value="InterPro"/>
</dbReference>
<proteinExistence type="predicted"/>
<accession>A0A7W7GA02</accession>
<feature type="domain" description="Signal transduction histidine kinase subgroup 3 dimerisation and phosphoacceptor" evidence="5">
    <location>
        <begin position="186"/>
        <end position="252"/>
    </location>
</feature>
<keyword evidence="2 6" id="KW-0418">Kinase</keyword>
<dbReference type="InterPro" id="IPR036890">
    <property type="entry name" value="HATPase_C_sf"/>
</dbReference>
<evidence type="ECO:0000259" key="5">
    <source>
        <dbReference type="Pfam" id="PF07730"/>
    </source>
</evidence>
<keyword evidence="4" id="KW-0812">Transmembrane</keyword>
<feature type="transmembrane region" description="Helical" evidence="4">
    <location>
        <begin position="44"/>
        <end position="63"/>
    </location>
</feature>
<dbReference type="PANTHER" id="PTHR24421">
    <property type="entry name" value="NITRATE/NITRITE SENSOR PROTEIN NARX-RELATED"/>
    <property type="match status" value="1"/>
</dbReference>
<evidence type="ECO:0000256" key="4">
    <source>
        <dbReference type="SAM" id="Phobius"/>
    </source>
</evidence>
<reference evidence="6 7" key="1">
    <citation type="submission" date="2020-08" db="EMBL/GenBank/DDBJ databases">
        <title>Sequencing the genomes of 1000 actinobacteria strains.</title>
        <authorList>
            <person name="Klenk H.-P."/>
        </authorList>
    </citation>
    <scope>NUCLEOTIDE SEQUENCE [LARGE SCALE GENOMIC DNA]</scope>
    <source>
        <strain evidence="6 7">DSM 45784</strain>
    </source>
</reference>
<dbReference type="AlphaFoldDB" id="A0A7W7GA02"/>
<protein>
    <submittedName>
        <fullName evidence="6">Two-component system sensor histidine kinase DesK</fullName>
        <ecNumber evidence="6">2.7.13.3</ecNumber>
    </submittedName>
</protein>
<evidence type="ECO:0000313" key="6">
    <source>
        <dbReference type="EMBL" id="MBB4699476.1"/>
    </source>
</evidence>
<comment type="caution">
    <text evidence="6">The sequence shown here is derived from an EMBL/GenBank/DDBJ whole genome shotgun (WGS) entry which is preliminary data.</text>
</comment>
<dbReference type="Gene3D" id="3.30.565.10">
    <property type="entry name" value="Histidine kinase-like ATPase, C-terminal domain"/>
    <property type="match status" value="1"/>
</dbReference>
<name>A0A7W7GA02_9ACTN</name>
<dbReference type="SUPFAM" id="SSF55874">
    <property type="entry name" value="ATPase domain of HSP90 chaperone/DNA topoisomerase II/histidine kinase"/>
    <property type="match status" value="1"/>
</dbReference>
<feature type="transmembrane region" description="Helical" evidence="4">
    <location>
        <begin position="147"/>
        <end position="165"/>
    </location>
</feature>
<dbReference type="InterPro" id="IPR011712">
    <property type="entry name" value="Sig_transdc_His_kin_sub3_dim/P"/>
</dbReference>
<evidence type="ECO:0000256" key="1">
    <source>
        <dbReference type="ARBA" id="ARBA00022679"/>
    </source>
</evidence>
<dbReference type="CDD" id="cd16917">
    <property type="entry name" value="HATPase_UhpB-NarQ-NarX-like"/>
    <property type="match status" value="1"/>
</dbReference>
<dbReference type="PANTHER" id="PTHR24421:SF63">
    <property type="entry name" value="SENSOR HISTIDINE KINASE DESK"/>
    <property type="match status" value="1"/>
</dbReference>